<dbReference type="Pfam" id="PF22352">
    <property type="entry name" value="K319L-like_PKD"/>
    <property type="match status" value="5"/>
</dbReference>
<keyword evidence="8" id="KW-0325">Glycoprotein</keyword>
<evidence type="ECO:0000256" key="5">
    <source>
        <dbReference type="ARBA" id="ARBA00022737"/>
    </source>
</evidence>
<evidence type="ECO:0000256" key="9">
    <source>
        <dbReference type="SAM" id="Phobius"/>
    </source>
</evidence>
<dbReference type="InterPro" id="IPR013783">
    <property type="entry name" value="Ig-like_fold"/>
</dbReference>
<gene>
    <name evidence="13" type="primary">K319L</name>
    <name evidence="12" type="ORF">CCAP1982_LOCUS8070</name>
</gene>
<sequence>MHFANNMWIFSLQHLLALLVIFCCATKAEITTTQNVLHSNNVDTANEATTPTKTNDIPVSTRNADAVLSMCPSMLNYVFDNATPRDEANAGTFIEYTRLDTGMGEDVDSLSCLAACCKKARTNDTCNLVFIFKNKCYHVRCLSNEGCLPKQREQTKDRLQMMLVSPVRKHGIDDENLTWLEVIKAMKSGGMGIEMPTADDSEIASGGDRQPNSLSFWKQPHKFRYLSRNQDLSTYDEDETTNAESVKQMFLPMPRKNENLNFFGSNLARELNKYIQCELDMSELGANSRCGPKEVCIPLRSESATGICQCLTGLVRNPQGDCVPTDATAADYPILEDISPQRLSMTSAASELLPSIAGQDKEDDNEHVVITTVKAETDKKLVVSVVSKEVRLPEKEVTLAAFTVPDEETTGNKYKYLWTLVTQPKGPMNGTISDQSQSKVRLSNLSEGLYIFKVSVSGDNGTYGEAMANVTVLPEKRTNRVPQVVIKPKEQTIRLPITNAILDGSTSTDDDKIISWHWEVVQGPIGYQPKLPEVNILQLGDLNSPGNYTFKLTVSDSDNVTNSTTANITVLKGTDYPPVANAGDAVILYLPNNNVTLNGTASTDDHEIVAWEWTKDAGDDTKAVDMQNTRTPYLQLSNLEEGIYTFVLKVTDGSGQSSTAKVHVFVKAQTNTPPVAVAGGNQTINLPRNWVILNGSASTDDIRIKSYLWKQKSGPNTAALANSTAVTTNATSLTLGLYEFVLSVTDEDNNTAADSVWIKVVQEKNAPPVANAGGDQSVTLPLSALYLNGSSSSDDLAVERYVWTRDDTSLAAGVVVGDSDKRPVLILTNLVHGRYVFKLTVYDEQGLSSSDTVSIIVHADPLLLNLVQLTLPMGPSVLTQSELNLIVQKIGLLLGDMKIFVRELKCDGRRADSTILVFYVESIGPDGQSHPVNGLTVEQLLKDKLQRDAGLLGTDFTDIRTTICQNKCSGHGVCNPVTRACICEAFWMPSITYYWGIEEANCDWSILYVFVGTITSFLLLSAFFWGITCARRQTKKPPKRPKLQKYSLIGNNDEEAPQFCRTTSLSDSETDSDVLFETRTKPNGILRNTAKNTKHNSHGQNKYTITKLGRKVKT</sequence>
<evidence type="ECO:0000256" key="3">
    <source>
        <dbReference type="ARBA" id="ARBA00022692"/>
    </source>
</evidence>
<dbReference type="InterPro" id="IPR029865">
    <property type="entry name" value="KIAA0319-like"/>
</dbReference>
<evidence type="ECO:0000256" key="4">
    <source>
        <dbReference type="ARBA" id="ARBA00022729"/>
    </source>
</evidence>
<dbReference type="CDD" id="cd19941">
    <property type="entry name" value="TIL"/>
    <property type="match status" value="1"/>
</dbReference>
<dbReference type="GO" id="GO:0001764">
    <property type="term" value="P:neuron migration"/>
    <property type="evidence" value="ECO:0007669"/>
    <property type="project" value="TreeGrafter"/>
</dbReference>
<dbReference type="FunFam" id="2.60.40.10:FF:001655">
    <property type="entry name" value="Blast:Dyslexia-associated protein KIAA0319"/>
    <property type="match status" value="1"/>
</dbReference>
<dbReference type="Pfam" id="PF23597">
    <property type="entry name" value="KIAA0319_N"/>
    <property type="match status" value="1"/>
</dbReference>
<dbReference type="GO" id="GO:0031410">
    <property type="term" value="C:cytoplasmic vesicle"/>
    <property type="evidence" value="ECO:0007669"/>
    <property type="project" value="TreeGrafter"/>
</dbReference>
<comment type="subcellular location">
    <subcellularLocation>
        <location evidence="1">Cell membrane</location>
    </subcellularLocation>
</comment>
<keyword evidence="4 10" id="KW-0732">Signal</keyword>
<evidence type="ECO:0000256" key="10">
    <source>
        <dbReference type="SAM" id="SignalP"/>
    </source>
</evidence>
<dbReference type="Gene3D" id="2.60.40.10">
    <property type="entry name" value="Immunoglobulins"/>
    <property type="match status" value="5"/>
</dbReference>
<dbReference type="KEGG" id="ccat:101459617"/>
<dbReference type="InterPro" id="IPR011106">
    <property type="entry name" value="MANSC_N"/>
</dbReference>
<feature type="signal peptide" evidence="10">
    <location>
        <begin position="1"/>
        <end position="28"/>
    </location>
</feature>
<evidence type="ECO:0000256" key="6">
    <source>
        <dbReference type="ARBA" id="ARBA00022989"/>
    </source>
</evidence>
<dbReference type="CDD" id="cd00146">
    <property type="entry name" value="PKD"/>
    <property type="match status" value="2"/>
</dbReference>
<dbReference type="InterPro" id="IPR022409">
    <property type="entry name" value="PKD/Chitinase_dom"/>
</dbReference>
<evidence type="ECO:0000256" key="8">
    <source>
        <dbReference type="ARBA" id="ARBA00023180"/>
    </source>
</evidence>
<dbReference type="SUPFAM" id="SSF49299">
    <property type="entry name" value="PKD domain"/>
    <property type="match status" value="4"/>
</dbReference>
<dbReference type="EMBL" id="CAJHJT010000012">
    <property type="protein sequence ID" value="CAD6999550.1"/>
    <property type="molecule type" value="Genomic_DNA"/>
</dbReference>
<evidence type="ECO:0000256" key="1">
    <source>
        <dbReference type="ARBA" id="ARBA00004236"/>
    </source>
</evidence>
<evidence type="ECO:0000313" key="14">
    <source>
        <dbReference type="Proteomes" id="UP000606786"/>
    </source>
</evidence>
<dbReference type="SMART" id="SM00089">
    <property type="entry name" value="PKD"/>
    <property type="match status" value="5"/>
</dbReference>
<feature type="domain" description="MANSC" evidence="11">
    <location>
        <begin position="78"/>
        <end position="158"/>
    </location>
</feature>
<reference evidence="12" key="3">
    <citation type="submission" date="2020-11" db="EMBL/GenBank/DDBJ databases">
        <authorList>
            <person name="Whitehead M."/>
        </authorList>
    </citation>
    <scope>NUCLEOTIDE SEQUENCE</scope>
    <source>
        <strain evidence="12">EGII</strain>
    </source>
</reference>
<accession>W8BIH8</accession>
<proteinExistence type="evidence at transcript level"/>
<dbReference type="EMBL" id="GAMC01013484">
    <property type="protein sequence ID" value="JAB93071.1"/>
    <property type="molecule type" value="mRNA"/>
</dbReference>
<organism evidence="13">
    <name type="scientific">Ceratitis capitata</name>
    <name type="common">Mediterranean fruit fly</name>
    <name type="synonym">Tephritis capitata</name>
    <dbReference type="NCBI Taxonomy" id="7213"/>
    <lineage>
        <taxon>Eukaryota</taxon>
        <taxon>Metazoa</taxon>
        <taxon>Ecdysozoa</taxon>
        <taxon>Arthropoda</taxon>
        <taxon>Hexapoda</taxon>
        <taxon>Insecta</taxon>
        <taxon>Pterygota</taxon>
        <taxon>Neoptera</taxon>
        <taxon>Endopterygota</taxon>
        <taxon>Diptera</taxon>
        <taxon>Brachycera</taxon>
        <taxon>Muscomorpha</taxon>
        <taxon>Tephritoidea</taxon>
        <taxon>Tephritidae</taxon>
        <taxon>Ceratitis</taxon>
        <taxon>Ceratitis</taxon>
    </lineage>
</organism>
<evidence type="ECO:0000256" key="7">
    <source>
        <dbReference type="ARBA" id="ARBA00023136"/>
    </source>
</evidence>
<dbReference type="PROSITE" id="PS50986">
    <property type="entry name" value="MANSC"/>
    <property type="match status" value="1"/>
</dbReference>
<keyword evidence="2" id="KW-1003">Cell membrane</keyword>
<reference evidence="13" key="1">
    <citation type="submission" date="2013-07" db="EMBL/GenBank/DDBJ databases">
        <authorList>
            <person name="Geib S."/>
        </authorList>
    </citation>
    <scope>NUCLEOTIDE SEQUENCE</scope>
</reference>
<name>W8BIH8_CERCA</name>
<dbReference type="AlphaFoldDB" id="W8BIH8"/>
<evidence type="ECO:0000313" key="12">
    <source>
        <dbReference type="EMBL" id="CAD6999550.1"/>
    </source>
</evidence>
<keyword evidence="7 9" id="KW-0472">Membrane</keyword>
<dbReference type="InterPro" id="IPR013980">
    <property type="entry name" value="MANSC_dom"/>
</dbReference>
<reference evidence="13" key="2">
    <citation type="journal article" date="2014" name="BMC Genomics">
        <title>A genomic perspective to assessing quality of mass-reared SIT flies used in Mediterranean fruit fly (Ceratitis capitata) eradication in California.</title>
        <authorList>
            <person name="Calla B."/>
            <person name="Hall B."/>
            <person name="Hou S."/>
            <person name="Geib S.M."/>
        </authorList>
    </citation>
    <scope>NUCLEOTIDE SEQUENCE</scope>
</reference>
<dbReference type="FunFam" id="2.60.40.10:FF:000257">
    <property type="entry name" value="Dyslexia-associated protein KIAA0319-like"/>
    <property type="match status" value="1"/>
</dbReference>
<protein>
    <submittedName>
        <fullName evidence="12">(Mediterranean fruit fly) hypothetical protein</fullName>
    </submittedName>
    <submittedName>
        <fullName evidence="13">Dyslexia-associated protein KIAA0319-like protein</fullName>
    </submittedName>
</protein>
<evidence type="ECO:0000256" key="2">
    <source>
        <dbReference type="ARBA" id="ARBA00022475"/>
    </source>
</evidence>
<keyword evidence="3 9" id="KW-0812">Transmembrane</keyword>
<evidence type="ECO:0000313" key="13">
    <source>
        <dbReference type="EMBL" id="JAB93071.1"/>
    </source>
</evidence>
<feature type="transmembrane region" description="Helical" evidence="9">
    <location>
        <begin position="1006"/>
        <end position="1030"/>
    </location>
</feature>
<feature type="chain" id="PRO_5033708382" evidence="10">
    <location>
        <begin position="29"/>
        <end position="1114"/>
    </location>
</feature>
<dbReference type="GO" id="GO:0005886">
    <property type="term" value="C:plasma membrane"/>
    <property type="evidence" value="ECO:0007669"/>
    <property type="project" value="UniProtKB-SubCell"/>
</dbReference>
<dbReference type="PANTHER" id="PTHR46182">
    <property type="entry name" value="FI19480P1"/>
    <property type="match status" value="1"/>
</dbReference>
<keyword evidence="6 9" id="KW-1133">Transmembrane helix</keyword>
<dbReference type="FunFam" id="2.60.40.10:FF:000061">
    <property type="entry name" value="Dyslexia-associated protein KIAA0319 homolog"/>
    <property type="match status" value="2"/>
</dbReference>
<keyword evidence="14" id="KW-1185">Reference proteome</keyword>
<dbReference type="InterPro" id="IPR035986">
    <property type="entry name" value="PKD_dom_sf"/>
</dbReference>
<dbReference type="SMART" id="SM00765">
    <property type="entry name" value="MANEC"/>
    <property type="match status" value="1"/>
</dbReference>
<dbReference type="OrthoDB" id="536372at2759"/>
<keyword evidence="5" id="KW-0677">Repeat</keyword>
<dbReference type="Proteomes" id="UP000606786">
    <property type="component" value="Unassembled WGS sequence"/>
</dbReference>
<evidence type="ECO:0000259" key="11">
    <source>
        <dbReference type="PROSITE" id="PS50986"/>
    </source>
</evidence>
<dbReference type="PANTHER" id="PTHR46182:SF2">
    <property type="entry name" value="FI19480P1"/>
    <property type="match status" value="1"/>
</dbReference>